<dbReference type="EMBL" id="CP017147">
    <property type="protein sequence ID" value="AOO79400.1"/>
    <property type="molecule type" value="Genomic_DNA"/>
</dbReference>
<dbReference type="GO" id="GO:0005886">
    <property type="term" value="C:plasma membrane"/>
    <property type="evidence" value="ECO:0007669"/>
    <property type="project" value="UniProtKB-SubCell"/>
</dbReference>
<gene>
    <name evidence="9" type="ORF">BHK69_01785</name>
</gene>
<feature type="transmembrane region" description="Helical" evidence="7">
    <location>
        <begin position="179"/>
        <end position="201"/>
    </location>
</feature>
<dbReference type="KEGG" id="bvv:BHK69_01785"/>
<evidence type="ECO:0000259" key="8">
    <source>
        <dbReference type="PROSITE" id="PS50928"/>
    </source>
</evidence>
<organism evidence="9 10">
    <name type="scientific">Bosea vaviloviae</name>
    <dbReference type="NCBI Taxonomy" id="1526658"/>
    <lineage>
        <taxon>Bacteria</taxon>
        <taxon>Pseudomonadati</taxon>
        <taxon>Pseudomonadota</taxon>
        <taxon>Alphaproteobacteria</taxon>
        <taxon>Hyphomicrobiales</taxon>
        <taxon>Boseaceae</taxon>
        <taxon>Bosea</taxon>
    </lineage>
</organism>
<sequence length="251" mass="27240">MKGFNIPPLFVGLATVALFLGVVEVLLLIGLLNQFVIPQPSAVFASFRRLFEEEHLFDRLMLTGAEALAASFLVSICGIAIGVALYKFRILRLAVEPWVAAVAAAPIVLAYPLFLVVFGRSAATIVAMGFAAGLGPVILKTLEGLNGVKKSLINVGLSYNLTEAQLFWKILLPAAVPTIFVGVRLGLIFALINLIGVEFLINFGGLGQLINDLAERYDLPGMFATIIFVVLVSVVIFVVLERMERWFRPAH</sequence>
<name>A0A1D7TW95_9HYPH</name>
<evidence type="ECO:0000256" key="5">
    <source>
        <dbReference type="ARBA" id="ARBA00022989"/>
    </source>
</evidence>
<feature type="domain" description="ABC transmembrane type-1" evidence="8">
    <location>
        <begin position="60"/>
        <end position="240"/>
    </location>
</feature>
<dbReference type="OrthoDB" id="9799271at2"/>
<comment type="similarity">
    <text evidence="7">Belongs to the binding-protein-dependent transport system permease family.</text>
</comment>
<dbReference type="RefSeq" id="WP_069688623.1">
    <property type="nucleotide sequence ID" value="NZ_CP017147.1"/>
</dbReference>
<feature type="transmembrane region" description="Helical" evidence="7">
    <location>
        <begin position="124"/>
        <end position="142"/>
    </location>
</feature>
<dbReference type="AlphaFoldDB" id="A0A1D7TW95"/>
<dbReference type="Proteomes" id="UP000094969">
    <property type="component" value="Chromosome"/>
</dbReference>
<reference evidence="9 10" key="1">
    <citation type="journal article" date="2015" name="Antonie Van Leeuwenhoek">
        <title>Bosea vaviloviae sp. nov., a new species of slow-growing rhizobia isolated from nodules of the relict species Vavilovia formosa (Stev.) Fed.</title>
        <authorList>
            <person name="Safronova V.I."/>
            <person name="Kuznetsova I.G."/>
            <person name="Sazanova A.L."/>
            <person name="Kimeklis A.K."/>
            <person name="Belimov A.A."/>
            <person name="Andronov E.E."/>
            <person name="Pinaev A.G."/>
            <person name="Chizhevskaya E.P."/>
            <person name="Pukhaev A.R."/>
            <person name="Popov K.P."/>
            <person name="Willems A."/>
            <person name="Tikhonovich I.A."/>
        </authorList>
    </citation>
    <scope>NUCLEOTIDE SEQUENCE [LARGE SCALE GENOMIC DNA]</scope>
    <source>
        <strain evidence="9 10">Vaf18</strain>
    </source>
</reference>
<keyword evidence="6 7" id="KW-0472">Membrane</keyword>
<evidence type="ECO:0000313" key="9">
    <source>
        <dbReference type="EMBL" id="AOO79400.1"/>
    </source>
</evidence>
<dbReference type="CDD" id="cd06261">
    <property type="entry name" value="TM_PBP2"/>
    <property type="match status" value="1"/>
</dbReference>
<keyword evidence="4 7" id="KW-0812">Transmembrane</keyword>
<dbReference type="STRING" id="1526658.BHK69_01785"/>
<accession>A0A1D7TW95</accession>
<evidence type="ECO:0000256" key="2">
    <source>
        <dbReference type="ARBA" id="ARBA00022448"/>
    </source>
</evidence>
<keyword evidence="10" id="KW-1185">Reference proteome</keyword>
<keyword evidence="5 7" id="KW-1133">Transmembrane helix</keyword>
<evidence type="ECO:0000256" key="6">
    <source>
        <dbReference type="ARBA" id="ARBA00023136"/>
    </source>
</evidence>
<proteinExistence type="inferred from homology"/>
<dbReference type="PANTHER" id="PTHR30151">
    <property type="entry name" value="ALKANE SULFONATE ABC TRANSPORTER-RELATED, MEMBRANE SUBUNIT"/>
    <property type="match status" value="1"/>
</dbReference>
<keyword evidence="2 7" id="KW-0813">Transport</keyword>
<evidence type="ECO:0000256" key="3">
    <source>
        <dbReference type="ARBA" id="ARBA00022475"/>
    </source>
</evidence>
<evidence type="ECO:0000256" key="7">
    <source>
        <dbReference type="RuleBase" id="RU363032"/>
    </source>
</evidence>
<dbReference type="Gene3D" id="1.10.3720.10">
    <property type="entry name" value="MetI-like"/>
    <property type="match status" value="1"/>
</dbReference>
<evidence type="ECO:0000256" key="4">
    <source>
        <dbReference type="ARBA" id="ARBA00022692"/>
    </source>
</evidence>
<feature type="transmembrane region" description="Helical" evidence="7">
    <location>
        <begin position="98"/>
        <end position="118"/>
    </location>
</feature>
<comment type="subcellular location">
    <subcellularLocation>
        <location evidence="1 7">Cell membrane</location>
        <topology evidence="1 7">Multi-pass membrane protein</topology>
    </subcellularLocation>
</comment>
<feature type="transmembrane region" description="Helical" evidence="7">
    <location>
        <begin position="221"/>
        <end position="240"/>
    </location>
</feature>
<dbReference type="GO" id="GO:0055085">
    <property type="term" value="P:transmembrane transport"/>
    <property type="evidence" value="ECO:0007669"/>
    <property type="project" value="InterPro"/>
</dbReference>
<protein>
    <submittedName>
        <fullName evidence="9">Aliphatic sulfonate ABC transporter</fullName>
    </submittedName>
</protein>
<dbReference type="Pfam" id="PF00528">
    <property type="entry name" value="BPD_transp_1"/>
    <property type="match status" value="1"/>
</dbReference>
<dbReference type="PROSITE" id="PS50928">
    <property type="entry name" value="ABC_TM1"/>
    <property type="match status" value="1"/>
</dbReference>
<feature type="transmembrane region" description="Helical" evidence="7">
    <location>
        <begin position="9"/>
        <end position="32"/>
    </location>
</feature>
<feature type="transmembrane region" description="Helical" evidence="7">
    <location>
        <begin position="67"/>
        <end position="86"/>
    </location>
</feature>
<evidence type="ECO:0000313" key="10">
    <source>
        <dbReference type="Proteomes" id="UP000094969"/>
    </source>
</evidence>
<dbReference type="InterPro" id="IPR035906">
    <property type="entry name" value="MetI-like_sf"/>
</dbReference>
<dbReference type="PANTHER" id="PTHR30151:SF41">
    <property type="entry name" value="ABC TRANSPORTER PERMEASE PROTEIN"/>
    <property type="match status" value="1"/>
</dbReference>
<dbReference type="SUPFAM" id="SSF161098">
    <property type="entry name" value="MetI-like"/>
    <property type="match status" value="1"/>
</dbReference>
<evidence type="ECO:0000256" key="1">
    <source>
        <dbReference type="ARBA" id="ARBA00004651"/>
    </source>
</evidence>
<dbReference type="InterPro" id="IPR000515">
    <property type="entry name" value="MetI-like"/>
</dbReference>
<keyword evidence="3" id="KW-1003">Cell membrane</keyword>